<feature type="binding site" evidence="9">
    <location>
        <position position="84"/>
    </location>
    <ligand>
        <name>5-phospho-alpha-D-ribose 1-diphosphate</name>
        <dbReference type="ChEBI" id="CHEBI:58017"/>
    </ligand>
</feature>
<dbReference type="Pfam" id="PF00591">
    <property type="entry name" value="Glycos_transf_3"/>
    <property type="match status" value="1"/>
</dbReference>
<feature type="binding site" evidence="9">
    <location>
        <begin position="94"/>
        <end position="97"/>
    </location>
    <ligand>
        <name>5-phospho-alpha-D-ribose 1-diphosphate</name>
        <dbReference type="ChEBI" id="CHEBI:58017"/>
    </ligand>
</feature>
<proteinExistence type="inferred from homology"/>
<dbReference type="SUPFAM" id="SSF47648">
    <property type="entry name" value="Nucleoside phosphorylase/phosphoribosyltransferase N-terminal domain"/>
    <property type="match status" value="1"/>
</dbReference>
<evidence type="ECO:0000256" key="1">
    <source>
        <dbReference type="ARBA" id="ARBA00004907"/>
    </source>
</evidence>
<dbReference type="FunFam" id="3.40.1030.10:FF:000002">
    <property type="entry name" value="Anthranilate phosphoribosyltransferase"/>
    <property type="match status" value="1"/>
</dbReference>
<dbReference type="EMBL" id="BMGP01000005">
    <property type="protein sequence ID" value="GGF33230.1"/>
    <property type="molecule type" value="Genomic_DNA"/>
</dbReference>
<dbReference type="AlphaFoldDB" id="A0A917F0P9"/>
<evidence type="ECO:0000259" key="11">
    <source>
        <dbReference type="Pfam" id="PF02885"/>
    </source>
</evidence>
<evidence type="ECO:0000256" key="9">
    <source>
        <dbReference type="HAMAP-Rule" id="MF_00211"/>
    </source>
</evidence>
<evidence type="ECO:0000256" key="8">
    <source>
        <dbReference type="ARBA" id="ARBA00061188"/>
    </source>
</evidence>
<dbReference type="Gene3D" id="3.40.1030.10">
    <property type="entry name" value="Nucleoside phosphorylase/phosphoribosyltransferase catalytic domain"/>
    <property type="match status" value="1"/>
</dbReference>
<comment type="catalytic activity">
    <reaction evidence="7 9">
        <text>N-(5-phospho-beta-D-ribosyl)anthranilate + diphosphate = 5-phospho-alpha-D-ribose 1-diphosphate + anthranilate</text>
        <dbReference type="Rhea" id="RHEA:11768"/>
        <dbReference type="ChEBI" id="CHEBI:16567"/>
        <dbReference type="ChEBI" id="CHEBI:18277"/>
        <dbReference type="ChEBI" id="CHEBI:33019"/>
        <dbReference type="ChEBI" id="CHEBI:58017"/>
        <dbReference type="EC" id="2.4.2.18"/>
    </reaction>
</comment>
<feature type="binding site" evidence="9">
    <location>
        <position position="170"/>
    </location>
    <ligand>
        <name>anthranilate</name>
        <dbReference type="ChEBI" id="CHEBI:16567"/>
        <label>2</label>
    </ligand>
</feature>
<comment type="function">
    <text evidence="9">Catalyzes the transfer of the phosphoribosyl group of 5-phosphorylribose-1-pyrophosphate (PRPP) to anthranilate to yield N-(5'-phosphoribosyl)-anthranilate (PRA).</text>
</comment>
<evidence type="ECO:0000256" key="2">
    <source>
        <dbReference type="ARBA" id="ARBA00022605"/>
    </source>
</evidence>
<evidence type="ECO:0000259" key="10">
    <source>
        <dbReference type="Pfam" id="PF00591"/>
    </source>
</evidence>
<evidence type="ECO:0000313" key="12">
    <source>
        <dbReference type="EMBL" id="GGF33230.1"/>
    </source>
</evidence>
<dbReference type="InterPro" id="IPR000312">
    <property type="entry name" value="Glycosyl_Trfase_fam3"/>
</dbReference>
<evidence type="ECO:0000256" key="5">
    <source>
        <dbReference type="ARBA" id="ARBA00022822"/>
    </source>
</evidence>
<dbReference type="PANTHER" id="PTHR43285">
    <property type="entry name" value="ANTHRANILATE PHOSPHORIBOSYLTRANSFERASE"/>
    <property type="match status" value="1"/>
</dbReference>
<keyword evidence="6 9" id="KW-0057">Aromatic amino acid biosynthesis</keyword>
<feature type="binding site" evidence="9">
    <location>
        <position position="92"/>
    </location>
    <ligand>
        <name>5-phospho-alpha-D-ribose 1-diphosphate</name>
        <dbReference type="ChEBI" id="CHEBI:58017"/>
    </ligand>
</feature>
<feature type="domain" description="Glycosyl transferase family 3" evidence="10">
    <location>
        <begin position="79"/>
        <end position="337"/>
    </location>
</feature>
<evidence type="ECO:0000256" key="3">
    <source>
        <dbReference type="ARBA" id="ARBA00022676"/>
    </source>
</evidence>
<keyword evidence="2 9" id="KW-0028">Amino-acid biosynthesis</keyword>
<dbReference type="RefSeq" id="WP_188679226.1">
    <property type="nucleotide sequence ID" value="NZ_BMGP01000005.1"/>
</dbReference>
<dbReference type="GO" id="GO:0004048">
    <property type="term" value="F:anthranilate phosphoribosyltransferase activity"/>
    <property type="evidence" value="ECO:0007669"/>
    <property type="project" value="UniProtKB-UniRule"/>
</dbReference>
<comment type="subunit">
    <text evidence="9">Homodimer.</text>
</comment>
<feature type="binding site" evidence="9">
    <location>
        <position position="124"/>
    </location>
    <ligand>
        <name>5-phospho-alpha-D-ribose 1-diphosphate</name>
        <dbReference type="ChEBI" id="CHEBI:58017"/>
    </ligand>
</feature>
<dbReference type="InterPro" id="IPR035902">
    <property type="entry name" value="Nuc_phospho_transferase"/>
</dbReference>
<dbReference type="Gene3D" id="1.20.970.10">
    <property type="entry name" value="Transferase, Pyrimidine Nucleoside Phosphorylase, Chain C"/>
    <property type="match status" value="1"/>
</dbReference>
<dbReference type="Proteomes" id="UP000598775">
    <property type="component" value="Unassembled WGS sequence"/>
</dbReference>
<dbReference type="SUPFAM" id="SSF52418">
    <property type="entry name" value="Nucleoside phosphorylase/phosphoribosyltransferase catalytic domain"/>
    <property type="match status" value="1"/>
</dbReference>
<dbReference type="HAMAP" id="MF_00211">
    <property type="entry name" value="TrpD"/>
    <property type="match status" value="1"/>
</dbReference>
<feature type="binding site" evidence="9">
    <location>
        <begin position="87"/>
        <end position="88"/>
    </location>
    <ligand>
        <name>5-phospho-alpha-D-ribose 1-diphosphate</name>
        <dbReference type="ChEBI" id="CHEBI:58017"/>
    </ligand>
</feature>
<keyword evidence="9" id="KW-0479">Metal-binding</keyword>
<keyword evidence="5 9" id="KW-0822">Tryptophan biosynthesis</keyword>
<dbReference type="Pfam" id="PF02885">
    <property type="entry name" value="Glycos_trans_3N"/>
    <property type="match status" value="1"/>
</dbReference>
<feature type="binding site" evidence="9">
    <location>
        <position position="96"/>
    </location>
    <ligand>
        <name>Mg(2+)</name>
        <dbReference type="ChEBI" id="CHEBI:18420"/>
        <label>1</label>
    </ligand>
</feature>
<keyword evidence="13" id="KW-1185">Reference proteome</keyword>
<evidence type="ECO:0000256" key="7">
    <source>
        <dbReference type="ARBA" id="ARBA00052328"/>
    </source>
</evidence>
<comment type="pathway">
    <text evidence="1 9">Amino-acid biosynthesis; L-tryptophan biosynthesis; L-tryptophan from chorismate: step 2/5.</text>
</comment>
<feature type="binding site" evidence="9">
    <location>
        <position position="228"/>
    </location>
    <ligand>
        <name>Mg(2+)</name>
        <dbReference type="ChEBI" id="CHEBI:18420"/>
        <label>2</label>
    </ligand>
</feature>
<comment type="similarity">
    <text evidence="9">Belongs to the anthranilate phosphoribosyltransferase family.</text>
</comment>
<protein>
    <recommendedName>
        <fullName evidence="9">Anthranilate phosphoribosyltransferase</fullName>
        <ecNumber evidence="9">2.4.2.18</ecNumber>
    </recommendedName>
</protein>
<evidence type="ECO:0000256" key="4">
    <source>
        <dbReference type="ARBA" id="ARBA00022679"/>
    </source>
</evidence>
<comment type="caution">
    <text evidence="9">Lacks conserved residue(s) required for the propagation of feature annotation.</text>
</comment>
<dbReference type="PANTHER" id="PTHR43285:SF2">
    <property type="entry name" value="ANTHRANILATE PHOSPHORIBOSYLTRANSFERASE"/>
    <property type="match status" value="1"/>
</dbReference>
<dbReference type="GO" id="GO:0005829">
    <property type="term" value="C:cytosol"/>
    <property type="evidence" value="ECO:0007669"/>
    <property type="project" value="TreeGrafter"/>
</dbReference>
<dbReference type="InterPro" id="IPR036320">
    <property type="entry name" value="Glycosyl_Trfase_fam3_N_dom_sf"/>
</dbReference>
<evidence type="ECO:0000313" key="13">
    <source>
        <dbReference type="Proteomes" id="UP000598775"/>
    </source>
</evidence>
<keyword evidence="4 9" id="KW-0808">Transferase</keyword>
<comment type="caution">
    <text evidence="12">The sequence shown here is derived from an EMBL/GenBank/DDBJ whole genome shotgun (WGS) entry which is preliminary data.</text>
</comment>
<dbReference type="InterPro" id="IPR017459">
    <property type="entry name" value="Glycosyl_Trfase_fam3_N_dom"/>
</dbReference>
<dbReference type="NCBIfam" id="TIGR01245">
    <property type="entry name" value="trpD"/>
    <property type="match status" value="1"/>
</dbReference>
<gene>
    <name evidence="12" type="primary">trpD1</name>
    <name evidence="9" type="synonym">trpD</name>
    <name evidence="12" type="ORF">GCM10011399_27930</name>
</gene>
<feature type="binding site" evidence="9">
    <location>
        <position position="229"/>
    </location>
    <ligand>
        <name>Mg(2+)</name>
        <dbReference type="ChEBI" id="CHEBI:18420"/>
        <label>1</label>
    </ligand>
</feature>
<keyword evidence="3 9" id="KW-0328">Glycosyltransferase</keyword>
<organism evidence="12 13">
    <name type="scientific">Subtercola lobariae</name>
    <dbReference type="NCBI Taxonomy" id="1588641"/>
    <lineage>
        <taxon>Bacteria</taxon>
        <taxon>Bacillati</taxon>
        <taxon>Actinomycetota</taxon>
        <taxon>Actinomycetes</taxon>
        <taxon>Micrococcales</taxon>
        <taxon>Microbacteriaceae</taxon>
        <taxon>Subtercola</taxon>
    </lineage>
</organism>
<comment type="cofactor">
    <cofactor evidence="9">
        <name>Mg(2+)</name>
        <dbReference type="ChEBI" id="CHEBI:18420"/>
    </cofactor>
    <text evidence="9">Binds 2 magnesium ions per monomer.</text>
</comment>
<feature type="binding site" evidence="9">
    <location>
        <position position="115"/>
    </location>
    <ligand>
        <name>anthranilate</name>
        <dbReference type="ChEBI" id="CHEBI:16567"/>
        <label>1</label>
    </ligand>
</feature>
<dbReference type="EC" id="2.4.2.18" evidence="9"/>
<dbReference type="GO" id="GO:0000162">
    <property type="term" value="P:L-tryptophan biosynthetic process"/>
    <property type="evidence" value="ECO:0007669"/>
    <property type="project" value="UniProtKB-UniRule"/>
</dbReference>
<reference evidence="12 13" key="1">
    <citation type="journal article" date="2014" name="Int. J. Syst. Evol. Microbiol.">
        <title>Complete genome sequence of Corynebacterium casei LMG S-19264T (=DSM 44701T), isolated from a smear-ripened cheese.</title>
        <authorList>
            <consortium name="US DOE Joint Genome Institute (JGI-PGF)"/>
            <person name="Walter F."/>
            <person name="Albersmeier A."/>
            <person name="Kalinowski J."/>
            <person name="Ruckert C."/>
        </authorList>
    </citation>
    <scope>NUCLEOTIDE SEQUENCE [LARGE SCALE GENOMIC DNA]</scope>
    <source>
        <strain evidence="12 13">CGMCC 1.12976</strain>
    </source>
</reference>
<comment type="similarity">
    <text evidence="8">In the C-terminal section; belongs to the anthranilate phosphoribosyltransferase family.</text>
</comment>
<keyword evidence="9" id="KW-0460">Magnesium</keyword>
<dbReference type="InterPro" id="IPR005940">
    <property type="entry name" value="Anthranilate_Pribosyl_Tfrase"/>
</dbReference>
<dbReference type="GO" id="GO:0000287">
    <property type="term" value="F:magnesium ion binding"/>
    <property type="evidence" value="ECO:0007669"/>
    <property type="project" value="UniProtKB-UniRule"/>
</dbReference>
<feature type="binding site" evidence="9">
    <location>
        <position position="229"/>
    </location>
    <ligand>
        <name>Mg(2+)</name>
        <dbReference type="ChEBI" id="CHEBI:18420"/>
        <label>2</label>
    </ligand>
</feature>
<name>A0A917F0P9_9MICO</name>
<evidence type="ECO:0000256" key="6">
    <source>
        <dbReference type="ARBA" id="ARBA00023141"/>
    </source>
</evidence>
<feature type="binding site" evidence="9">
    <location>
        <begin position="112"/>
        <end position="120"/>
    </location>
    <ligand>
        <name>5-phospho-alpha-D-ribose 1-diphosphate</name>
        <dbReference type="ChEBI" id="CHEBI:58017"/>
    </ligand>
</feature>
<sequence length="350" mass="37088">MASEQSWSHLISSLLEQKDLSIYDATWAMNEVMEGRATPAQLAGFLVALRSKGETVDEIVGFRDAILDHAIPLDVDPFALDIVGTGGDRFGTVNVSTMASIVAAGSGVPVVKHGNRAASSLAGSSDVLAALGLNLDLEGEQVAEVFAEAGITFAFAAKFHPGFRHAGLVRSELGIPTVFNYLGPLCNPARPEASAVGVAQLDRVPLFVGVFQTRGATALVLRGDDGLDELTTTGHSHIWEVSRGAVTEHDLEPRDLGLKRAHIDELRGGDARANAETVRRVLAGEPGPVRDIVLLNAAAGLVAFELARDPSQVQRSIVERFTEQMQTAAAAIDSGAAERKLTQWVAATQR</sequence>
<feature type="binding site" evidence="9">
    <location>
        <position position="84"/>
    </location>
    <ligand>
        <name>anthranilate</name>
        <dbReference type="ChEBI" id="CHEBI:16567"/>
        <label>1</label>
    </ligand>
</feature>
<accession>A0A917F0P9</accession>
<feature type="domain" description="Glycosyl transferase family 3 N-terminal" evidence="11">
    <location>
        <begin position="9"/>
        <end position="70"/>
    </location>
</feature>